<feature type="region of interest" description="Disordered" evidence="1">
    <location>
        <begin position="90"/>
        <end position="152"/>
    </location>
</feature>
<feature type="compositionally biased region" description="Basic residues" evidence="1">
    <location>
        <begin position="205"/>
        <end position="218"/>
    </location>
</feature>
<evidence type="ECO:0000313" key="3">
    <source>
        <dbReference type="Proteomes" id="UP000886653"/>
    </source>
</evidence>
<sequence>MENRVRWSRAGGTLKIRGNDKARSFAWVMSVSGQGKLVTVSFHSAVENIPLSSSEDQLRTTSNSFANLLSSQSSNSLFCRRRCGETRWLPVDEDPLRPPHQPLPKHLSTPPLASRESHLRPDPPSLTLSNTFHPLGTRQDATGPRKRGLPAENTNDRIGCLCPNYGRNWSKTGKRTETLYDGKPTQTFKRSAQETQQDRIANTVNRKHHTGHGHATRP</sequence>
<organism evidence="2 3">
    <name type="scientific">Cronartium quercuum f. sp. fusiforme G11</name>
    <dbReference type="NCBI Taxonomy" id="708437"/>
    <lineage>
        <taxon>Eukaryota</taxon>
        <taxon>Fungi</taxon>
        <taxon>Dikarya</taxon>
        <taxon>Basidiomycota</taxon>
        <taxon>Pucciniomycotina</taxon>
        <taxon>Pucciniomycetes</taxon>
        <taxon>Pucciniales</taxon>
        <taxon>Coleosporiaceae</taxon>
        <taxon>Cronartium</taxon>
    </lineage>
</organism>
<comment type="caution">
    <text evidence="2">The sequence shown here is derived from an EMBL/GenBank/DDBJ whole genome shotgun (WGS) entry which is preliminary data.</text>
</comment>
<keyword evidence="3" id="KW-1185">Reference proteome</keyword>
<proteinExistence type="predicted"/>
<reference evidence="2" key="1">
    <citation type="submission" date="2013-11" db="EMBL/GenBank/DDBJ databases">
        <title>Genome sequence of the fusiform rust pathogen reveals effectors for host alternation and coevolution with pine.</title>
        <authorList>
            <consortium name="DOE Joint Genome Institute"/>
            <person name="Smith K."/>
            <person name="Pendleton A."/>
            <person name="Kubisiak T."/>
            <person name="Anderson C."/>
            <person name="Salamov A."/>
            <person name="Aerts A."/>
            <person name="Riley R."/>
            <person name="Clum A."/>
            <person name="Lindquist E."/>
            <person name="Ence D."/>
            <person name="Campbell M."/>
            <person name="Kronenberg Z."/>
            <person name="Feau N."/>
            <person name="Dhillon B."/>
            <person name="Hamelin R."/>
            <person name="Burleigh J."/>
            <person name="Smith J."/>
            <person name="Yandell M."/>
            <person name="Nelson C."/>
            <person name="Grigoriev I."/>
            <person name="Davis J."/>
        </authorList>
    </citation>
    <scope>NUCLEOTIDE SEQUENCE</scope>
    <source>
        <strain evidence="2">G11</strain>
    </source>
</reference>
<name>A0A9P6NVQ5_9BASI</name>
<dbReference type="Proteomes" id="UP000886653">
    <property type="component" value="Unassembled WGS sequence"/>
</dbReference>
<protein>
    <submittedName>
        <fullName evidence="2">Uncharacterized protein</fullName>
    </submittedName>
</protein>
<dbReference type="EMBL" id="MU167220">
    <property type="protein sequence ID" value="KAG0150335.1"/>
    <property type="molecule type" value="Genomic_DNA"/>
</dbReference>
<feature type="compositionally biased region" description="Polar residues" evidence="1">
    <location>
        <begin position="184"/>
        <end position="204"/>
    </location>
</feature>
<evidence type="ECO:0000313" key="2">
    <source>
        <dbReference type="EMBL" id="KAG0150335.1"/>
    </source>
</evidence>
<feature type="region of interest" description="Disordered" evidence="1">
    <location>
        <begin position="180"/>
        <end position="218"/>
    </location>
</feature>
<accession>A0A9P6NVQ5</accession>
<dbReference type="AlphaFoldDB" id="A0A9P6NVQ5"/>
<gene>
    <name evidence="2" type="ORF">CROQUDRAFT_104431</name>
</gene>
<evidence type="ECO:0000256" key="1">
    <source>
        <dbReference type="SAM" id="MobiDB-lite"/>
    </source>
</evidence>